<name>A0A0D0A6P1_9AGAM</name>
<sequence length="334" mass="36909">MYPCSQPSPELPMFRPRTPFRSSQAAIADDYPKDLSQAYATSKSKLPDLLNSDATRHTVRHKPVIIPVTSLIPQPLPTSDPYAFPCFLHKLLPFSSRANTVHTEPRNLLDFPATSPLPRSHIRNAAVGAPGNDDDLIRDEDYVSPPPSPNPGSRPGIVNTGQHGSGRFRNTYPPCPTCLSHRPTPGHSRSILRGRQCSSLRTPAFEAQRPPAFESQVRGAGVETQTQGRQTNIDTQGVAASERMGKEDVVREANRPTLFSASEHLARHIRKHTGEPLEVVIEMKSYGTEDGGQRQRNVKRTEGSRDQRFVSENAATSLIMCCKVLRRSSTRNPP</sequence>
<organism evidence="2 3">
    <name type="scientific">Suillus luteus UH-Slu-Lm8-n1</name>
    <dbReference type="NCBI Taxonomy" id="930992"/>
    <lineage>
        <taxon>Eukaryota</taxon>
        <taxon>Fungi</taxon>
        <taxon>Dikarya</taxon>
        <taxon>Basidiomycota</taxon>
        <taxon>Agaricomycotina</taxon>
        <taxon>Agaricomycetes</taxon>
        <taxon>Agaricomycetidae</taxon>
        <taxon>Boletales</taxon>
        <taxon>Suillineae</taxon>
        <taxon>Suillaceae</taxon>
        <taxon>Suillus</taxon>
    </lineage>
</organism>
<feature type="region of interest" description="Disordered" evidence="1">
    <location>
        <begin position="207"/>
        <end position="228"/>
    </location>
</feature>
<evidence type="ECO:0000256" key="1">
    <source>
        <dbReference type="SAM" id="MobiDB-lite"/>
    </source>
</evidence>
<evidence type="ECO:0000313" key="2">
    <source>
        <dbReference type="EMBL" id="KIK33849.1"/>
    </source>
</evidence>
<gene>
    <name evidence="2" type="ORF">CY34DRAFT_18119</name>
</gene>
<keyword evidence="3" id="KW-1185">Reference proteome</keyword>
<proteinExistence type="predicted"/>
<dbReference type="Proteomes" id="UP000054485">
    <property type="component" value="Unassembled WGS sequence"/>
</dbReference>
<reference evidence="3" key="2">
    <citation type="submission" date="2015-01" db="EMBL/GenBank/DDBJ databases">
        <title>Evolutionary Origins and Diversification of the Mycorrhizal Mutualists.</title>
        <authorList>
            <consortium name="DOE Joint Genome Institute"/>
            <consortium name="Mycorrhizal Genomics Consortium"/>
            <person name="Kohler A."/>
            <person name="Kuo A."/>
            <person name="Nagy L.G."/>
            <person name="Floudas D."/>
            <person name="Copeland A."/>
            <person name="Barry K.W."/>
            <person name="Cichocki N."/>
            <person name="Veneault-Fourrey C."/>
            <person name="LaButti K."/>
            <person name="Lindquist E.A."/>
            <person name="Lipzen A."/>
            <person name="Lundell T."/>
            <person name="Morin E."/>
            <person name="Murat C."/>
            <person name="Riley R."/>
            <person name="Ohm R."/>
            <person name="Sun H."/>
            <person name="Tunlid A."/>
            <person name="Henrissat B."/>
            <person name="Grigoriev I.V."/>
            <person name="Hibbett D.S."/>
            <person name="Martin F."/>
        </authorList>
    </citation>
    <scope>NUCLEOTIDE SEQUENCE [LARGE SCALE GENOMIC DNA]</scope>
    <source>
        <strain evidence="3">UH-Slu-Lm8-n1</strain>
    </source>
</reference>
<reference evidence="2 3" key="1">
    <citation type="submission" date="2014-04" db="EMBL/GenBank/DDBJ databases">
        <authorList>
            <consortium name="DOE Joint Genome Institute"/>
            <person name="Kuo A."/>
            <person name="Ruytinx J."/>
            <person name="Rineau F."/>
            <person name="Colpaert J."/>
            <person name="Kohler A."/>
            <person name="Nagy L.G."/>
            <person name="Floudas D."/>
            <person name="Copeland A."/>
            <person name="Barry K.W."/>
            <person name="Cichocki N."/>
            <person name="Veneault-Fourrey C."/>
            <person name="LaButti K."/>
            <person name="Lindquist E.A."/>
            <person name="Lipzen A."/>
            <person name="Lundell T."/>
            <person name="Morin E."/>
            <person name="Murat C."/>
            <person name="Sun H."/>
            <person name="Tunlid A."/>
            <person name="Henrissat B."/>
            <person name="Grigoriev I.V."/>
            <person name="Hibbett D.S."/>
            <person name="Martin F."/>
            <person name="Nordberg H.P."/>
            <person name="Cantor M.N."/>
            <person name="Hua S.X."/>
        </authorList>
    </citation>
    <scope>NUCLEOTIDE SEQUENCE [LARGE SCALE GENOMIC DNA]</scope>
    <source>
        <strain evidence="2 3">UH-Slu-Lm8-n1</strain>
    </source>
</reference>
<feature type="region of interest" description="Disordered" evidence="1">
    <location>
        <begin position="117"/>
        <end position="167"/>
    </location>
</feature>
<dbReference type="HOGENOM" id="CLU_832027_0_0_1"/>
<dbReference type="EMBL" id="KN835857">
    <property type="protein sequence ID" value="KIK33849.1"/>
    <property type="molecule type" value="Genomic_DNA"/>
</dbReference>
<evidence type="ECO:0000313" key="3">
    <source>
        <dbReference type="Proteomes" id="UP000054485"/>
    </source>
</evidence>
<dbReference type="InParanoid" id="A0A0D0A6P1"/>
<protein>
    <submittedName>
        <fullName evidence="2">Uncharacterized protein</fullName>
    </submittedName>
</protein>
<accession>A0A0D0A6P1</accession>
<dbReference type="AlphaFoldDB" id="A0A0D0A6P1"/>